<keyword evidence="2" id="KW-1185">Reference proteome</keyword>
<gene>
    <name evidence="1" type="ORF">KSB_36510</name>
</gene>
<protein>
    <submittedName>
        <fullName evidence="1">Uncharacterized protein</fullName>
    </submittedName>
</protein>
<comment type="caution">
    <text evidence="1">The sequence shown here is derived from an EMBL/GenBank/DDBJ whole genome shotgun (WGS) entry which is preliminary data.</text>
</comment>
<evidence type="ECO:0000313" key="2">
    <source>
        <dbReference type="Proteomes" id="UP000654345"/>
    </source>
</evidence>
<evidence type="ECO:0000313" key="1">
    <source>
        <dbReference type="EMBL" id="GHO55176.1"/>
    </source>
</evidence>
<reference evidence="1 2" key="1">
    <citation type="journal article" date="2021" name="Int. J. Syst. Evol. Microbiol.">
        <title>Reticulibacter mediterranei gen. nov., sp. nov., within the new family Reticulibacteraceae fam. nov., and Ktedonospora formicarum gen. nov., sp. nov., Ktedonobacter robiniae sp. nov., Dictyobacter formicarum sp. nov. and Dictyobacter arantiisoli sp. nov., belonging to the class Ktedonobacteria.</title>
        <authorList>
            <person name="Yabe S."/>
            <person name="Zheng Y."/>
            <person name="Wang C.M."/>
            <person name="Sakai Y."/>
            <person name="Abe K."/>
            <person name="Yokota A."/>
            <person name="Donadio S."/>
            <person name="Cavaletti L."/>
            <person name="Monciardini P."/>
        </authorList>
    </citation>
    <scope>NUCLEOTIDE SEQUENCE [LARGE SCALE GENOMIC DNA]</scope>
    <source>
        <strain evidence="1 2">SOSP1-30</strain>
    </source>
</reference>
<name>A0ABQ3UQX2_9CHLR</name>
<accession>A0ABQ3UQX2</accession>
<dbReference type="EMBL" id="BNJG01000001">
    <property type="protein sequence ID" value="GHO55176.1"/>
    <property type="molecule type" value="Genomic_DNA"/>
</dbReference>
<dbReference type="Proteomes" id="UP000654345">
    <property type="component" value="Unassembled WGS sequence"/>
</dbReference>
<proteinExistence type="predicted"/>
<organism evidence="1 2">
    <name type="scientific">Ktedonobacter robiniae</name>
    <dbReference type="NCBI Taxonomy" id="2778365"/>
    <lineage>
        <taxon>Bacteria</taxon>
        <taxon>Bacillati</taxon>
        <taxon>Chloroflexota</taxon>
        <taxon>Ktedonobacteria</taxon>
        <taxon>Ktedonobacterales</taxon>
        <taxon>Ktedonobacteraceae</taxon>
        <taxon>Ktedonobacter</taxon>
    </lineage>
</organism>
<sequence>MLRRGIAWIDCGKTIAGCAIGGSQRSEKFTQTNVIEANTICETIVVHEGLDSNKLGA</sequence>